<protein>
    <recommendedName>
        <fullName evidence="5">Probable transcriptional regulatory protein EFREU_v1c01990</fullName>
    </recommendedName>
</protein>
<keyword evidence="3 5" id="KW-0238">DNA-binding</keyword>
<feature type="compositionally biased region" description="Low complexity" evidence="6">
    <location>
        <begin position="9"/>
        <end position="20"/>
    </location>
</feature>
<dbReference type="InterPro" id="IPR017856">
    <property type="entry name" value="Integrase-like_N"/>
</dbReference>
<dbReference type="KEGG" id="efr:EFREU_v1c01990"/>
<name>A0A2K8NRQ8_9MOLU</name>
<dbReference type="InterPro" id="IPR029072">
    <property type="entry name" value="YebC-like"/>
</dbReference>
<dbReference type="SUPFAM" id="SSF75625">
    <property type="entry name" value="YebC-like"/>
    <property type="match status" value="1"/>
</dbReference>
<comment type="similarity">
    <text evidence="1 5">Belongs to the TACO1 family.</text>
</comment>
<keyword evidence="2 5" id="KW-0805">Transcription regulation</keyword>
<dbReference type="RefSeq" id="WP_100609182.1">
    <property type="nucleotide sequence ID" value="NZ_CP024962.1"/>
</dbReference>
<keyword evidence="4 5" id="KW-0804">Transcription</keyword>
<evidence type="ECO:0000313" key="8">
    <source>
        <dbReference type="Proteomes" id="UP000232222"/>
    </source>
</evidence>
<dbReference type="InterPro" id="IPR048300">
    <property type="entry name" value="TACO1_YebC-like_2nd/3rd_dom"/>
</dbReference>
<keyword evidence="8" id="KW-1185">Reference proteome</keyword>
<evidence type="ECO:0000256" key="6">
    <source>
        <dbReference type="SAM" id="MobiDB-lite"/>
    </source>
</evidence>
<dbReference type="Pfam" id="PF20772">
    <property type="entry name" value="TACO1_YebC_N"/>
    <property type="match status" value="1"/>
</dbReference>
<feature type="region of interest" description="Disordered" evidence="6">
    <location>
        <begin position="1"/>
        <end position="20"/>
    </location>
</feature>
<dbReference type="GO" id="GO:0003677">
    <property type="term" value="F:DNA binding"/>
    <property type="evidence" value="ECO:0007669"/>
    <property type="project" value="UniProtKB-UniRule"/>
</dbReference>
<dbReference type="AlphaFoldDB" id="A0A2K8NRQ8"/>
<organism evidence="7 8">
    <name type="scientific">Entomoplasma freundtii</name>
    <dbReference type="NCBI Taxonomy" id="74700"/>
    <lineage>
        <taxon>Bacteria</taxon>
        <taxon>Bacillati</taxon>
        <taxon>Mycoplasmatota</taxon>
        <taxon>Mollicutes</taxon>
        <taxon>Entomoplasmatales</taxon>
        <taxon>Entomoplasmataceae</taxon>
        <taxon>Entomoplasma</taxon>
    </lineage>
</organism>
<sequence length="240" mass="26180">MGRAHEVRAASMAKTAAKKSAANGRAAKEIYMATKRGGPDPKANLELRALIEKAKSQQIPSDVIQRAIKRAQGSDAESYVTNRYEALGPGGSAIIIDSLTTNVNRAAALIREVLNKNHGNPEGKVSFLFKPASIFVFENGQLDLELDEILEELMMASASVDDVLEDDGLTLVYAPFKDYAATKKVLDNLGVKNYVVSETRMVPIDTPLTLSDEDAKNFQSLLDKLDDLEDVQNVYHNVAL</sequence>
<dbReference type="Pfam" id="PF01709">
    <property type="entry name" value="Transcrip_reg"/>
    <property type="match status" value="1"/>
</dbReference>
<evidence type="ECO:0000256" key="5">
    <source>
        <dbReference type="HAMAP-Rule" id="MF_00693"/>
    </source>
</evidence>
<dbReference type="Gene3D" id="1.10.10.200">
    <property type="match status" value="1"/>
</dbReference>
<proteinExistence type="inferred from homology"/>
<dbReference type="Gene3D" id="3.30.70.980">
    <property type="match status" value="2"/>
</dbReference>
<dbReference type="EMBL" id="CP024962">
    <property type="protein sequence ID" value="ATZ16226.1"/>
    <property type="molecule type" value="Genomic_DNA"/>
</dbReference>
<accession>A0A2K8NRQ8</accession>
<evidence type="ECO:0000256" key="4">
    <source>
        <dbReference type="ARBA" id="ARBA00023163"/>
    </source>
</evidence>
<dbReference type="PANTHER" id="PTHR12532:SF0">
    <property type="entry name" value="TRANSLATIONAL ACTIVATOR OF CYTOCHROME C OXIDASE 1"/>
    <property type="match status" value="1"/>
</dbReference>
<dbReference type="InterPro" id="IPR026564">
    <property type="entry name" value="Transcrip_reg_TACO1-like_dom3"/>
</dbReference>
<dbReference type="OrthoDB" id="9781053at2"/>
<dbReference type="GO" id="GO:0006355">
    <property type="term" value="P:regulation of DNA-templated transcription"/>
    <property type="evidence" value="ECO:0007669"/>
    <property type="project" value="UniProtKB-UniRule"/>
</dbReference>
<evidence type="ECO:0000313" key="7">
    <source>
        <dbReference type="EMBL" id="ATZ16226.1"/>
    </source>
</evidence>
<dbReference type="Proteomes" id="UP000232222">
    <property type="component" value="Chromosome"/>
</dbReference>
<keyword evidence="5" id="KW-0963">Cytoplasm</keyword>
<dbReference type="PANTHER" id="PTHR12532">
    <property type="entry name" value="TRANSLATIONAL ACTIVATOR OF CYTOCHROME C OXIDASE 1"/>
    <property type="match status" value="1"/>
</dbReference>
<evidence type="ECO:0000256" key="3">
    <source>
        <dbReference type="ARBA" id="ARBA00023125"/>
    </source>
</evidence>
<dbReference type="HAMAP" id="MF_00693">
    <property type="entry name" value="Transcrip_reg_TACO1"/>
    <property type="match status" value="1"/>
</dbReference>
<dbReference type="NCBIfam" id="NF009044">
    <property type="entry name" value="PRK12378.1"/>
    <property type="match status" value="1"/>
</dbReference>
<evidence type="ECO:0000256" key="1">
    <source>
        <dbReference type="ARBA" id="ARBA00008724"/>
    </source>
</evidence>
<comment type="subcellular location">
    <subcellularLocation>
        <location evidence="5">Cytoplasm</location>
    </subcellularLocation>
</comment>
<evidence type="ECO:0000256" key="2">
    <source>
        <dbReference type="ARBA" id="ARBA00023015"/>
    </source>
</evidence>
<dbReference type="InterPro" id="IPR002876">
    <property type="entry name" value="Transcrip_reg_TACO1-like"/>
</dbReference>
<gene>
    <name evidence="7" type="ORF">EFREU_v1c01990</name>
</gene>
<reference evidence="7 8" key="1">
    <citation type="submission" date="2017-11" db="EMBL/GenBank/DDBJ databases">
        <title>Genome sequence of Entomoplasma freundtii BARC 318 (ATCC 51999).</title>
        <authorList>
            <person name="Lo W.-S."/>
            <person name="Gasparich G.E."/>
            <person name="Kuo C.-H."/>
        </authorList>
    </citation>
    <scope>NUCLEOTIDE SEQUENCE [LARGE SCALE GENOMIC DNA]</scope>
    <source>
        <strain evidence="7 8">BARC 318</strain>
    </source>
</reference>
<dbReference type="InterPro" id="IPR049083">
    <property type="entry name" value="TACO1_YebC_N"/>
</dbReference>
<dbReference type="GO" id="GO:0005829">
    <property type="term" value="C:cytosol"/>
    <property type="evidence" value="ECO:0007669"/>
    <property type="project" value="TreeGrafter"/>
</dbReference>